<dbReference type="SUPFAM" id="SSF52266">
    <property type="entry name" value="SGNH hydrolase"/>
    <property type="match status" value="1"/>
</dbReference>
<proteinExistence type="predicted"/>
<gene>
    <name evidence="1" type="ORF">AB5J49_44015</name>
</gene>
<reference evidence="1" key="1">
    <citation type="submission" date="2024-07" db="EMBL/GenBank/DDBJ databases">
        <authorList>
            <person name="Yu S.T."/>
        </authorList>
    </citation>
    <scope>NUCLEOTIDE SEQUENCE</scope>
    <source>
        <strain evidence="1">R28</strain>
    </source>
</reference>
<evidence type="ECO:0000313" key="1">
    <source>
        <dbReference type="EMBL" id="XDQ39765.1"/>
    </source>
</evidence>
<dbReference type="AlphaFoldDB" id="A0AB39Q935"/>
<sequence>MIRQTRAKGVRIVGATLLPLGGCDHYGKHAAAVSGAFNHWVRMSGAYDAYVDFDKALADARDPERIAPA</sequence>
<protein>
    <submittedName>
        <fullName evidence="1">Uncharacterized protein</fullName>
    </submittedName>
</protein>
<name>A0AB39Q935_9ACTN</name>
<organism evidence="1">
    <name type="scientific">Streptomyces sp. R28</name>
    <dbReference type="NCBI Taxonomy" id="3238628"/>
    <lineage>
        <taxon>Bacteria</taxon>
        <taxon>Bacillati</taxon>
        <taxon>Actinomycetota</taxon>
        <taxon>Actinomycetes</taxon>
        <taxon>Kitasatosporales</taxon>
        <taxon>Streptomycetaceae</taxon>
        <taxon>Streptomyces</taxon>
    </lineage>
</organism>
<dbReference type="EMBL" id="CP163439">
    <property type="protein sequence ID" value="XDQ39765.1"/>
    <property type="molecule type" value="Genomic_DNA"/>
</dbReference>
<dbReference type="RefSeq" id="WP_369174478.1">
    <property type="nucleotide sequence ID" value="NZ_CP163439.1"/>
</dbReference>
<accession>A0AB39Q935</accession>